<evidence type="ECO:0000256" key="3">
    <source>
        <dbReference type="ARBA" id="ARBA00022692"/>
    </source>
</evidence>
<evidence type="ECO:0000313" key="9">
    <source>
        <dbReference type="Proteomes" id="UP001162030"/>
    </source>
</evidence>
<dbReference type="RefSeq" id="WP_026610140.1">
    <property type="nucleotide sequence ID" value="NZ_OX458333.1"/>
</dbReference>
<organism evidence="8 9">
    <name type="scientific">Methylocaldum szegediense</name>
    <dbReference type="NCBI Taxonomy" id="73780"/>
    <lineage>
        <taxon>Bacteria</taxon>
        <taxon>Pseudomonadati</taxon>
        <taxon>Pseudomonadota</taxon>
        <taxon>Gammaproteobacteria</taxon>
        <taxon>Methylococcales</taxon>
        <taxon>Methylococcaceae</taxon>
        <taxon>Methylocaldum</taxon>
    </lineage>
</organism>
<proteinExistence type="predicted"/>
<accession>A0ABN8X1V7</accession>
<feature type="transmembrane region" description="Helical" evidence="6">
    <location>
        <begin position="55"/>
        <end position="77"/>
    </location>
</feature>
<keyword evidence="3 6" id="KW-0812">Transmembrane</keyword>
<protein>
    <recommendedName>
        <fullName evidence="7">Cytochrome b561 bacterial/Ni-hydrogenase domain-containing protein</fullName>
    </recommendedName>
</protein>
<evidence type="ECO:0000313" key="8">
    <source>
        <dbReference type="EMBL" id="CAI8811870.1"/>
    </source>
</evidence>
<reference evidence="8 9" key="1">
    <citation type="submission" date="2023-03" db="EMBL/GenBank/DDBJ databases">
        <authorList>
            <person name="Pearce D."/>
        </authorList>
    </citation>
    <scope>NUCLEOTIDE SEQUENCE [LARGE SCALE GENOMIC DNA]</scope>
    <source>
        <strain evidence="8">Msz</strain>
    </source>
</reference>
<keyword evidence="9" id="KW-1185">Reference proteome</keyword>
<dbReference type="SUPFAM" id="SSF81342">
    <property type="entry name" value="Transmembrane di-heme cytochromes"/>
    <property type="match status" value="1"/>
</dbReference>
<sequence>MIRGVFGAVRLAHRHPTTLVVVSETGFSAAYERANDLHPSDGQSFLQRFKEAHEALGVAMLYLVIAHAAAAVWHHFIRRDNALRRVL</sequence>
<dbReference type="EMBL" id="OX458333">
    <property type="protein sequence ID" value="CAI8811870.1"/>
    <property type="molecule type" value="Genomic_DNA"/>
</dbReference>
<dbReference type="Proteomes" id="UP001162030">
    <property type="component" value="Chromosome"/>
</dbReference>
<evidence type="ECO:0000256" key="5">
    <source>
        <dbReference type="ARBA" id="ARBA00023136"/>
    </source>
</evidence>
<comment type="subcellular location">
    <subcellularLocation>
        <location evidence="1">Cell membrane</location>
        <topology evidence="1">Multi-pass membrane protein</topology>
    </subcellularLocation>
</comment>
<feature type="domain" description="Cytochrome b561 bacterial/Ni-hydrogenase" evidence="7">
    <location>
        <begin position="20"/>
        <end position="86"/>
    </location>
</feature>
<dbReference type="InterPro" id="IPR011577">
    <property type="entry name" value="Cyt_b561_bac/Ni-Hgenase"/>
</dbReference>
<gene>
    <name evidence="8" type="ORF">MSZNOR_1794</name>
</gene>
<keyword evidence="5 6" id="KW-0472">Membrane</keyword>
<dbReference type="InterPro" id="IPR016174">
    <property type="entry name" value="Di-haem_cyt_TM"/>
</dbReference>
<evidence type="ECO:0000256" key="6">
    <source>
        <dbReference type="SAM" id="Phobius"/>
    </source>
</evidence>
<evidence type="ECO:0000256" key="4">
    <source>
        <dbReference type="ARBA" id="ARBA00022989"/>
    </source>
</evidence>
<keyword evidence="2" id="KW-1003">Cell membrane</keyword>
<evidence type="ECO:0000259" key="7">
    <source>
        <dbReference type="Pfam" id="PF01292"/>
    </source>
</evidence>
<dbReference type="Pfam" id="PF01292">
    <property type="entry name" value="Ni_hydr_CYTB"/>
    <property type="match status" value="1"/>
</dbReference>
<name>A0ABN8X1V7_9GAMM</name>
<evidence type="ECO:0000256" key="1">
    <source>
        <dbReference type="ARBA" id="ARBA00004651"/>
    </source>
</evidence>
<evidence type="ECO:0000256" key="2">
    <source>
        <dbReference type="ARBA" id="ARBA00022475"/>
    </source>
</evidence>
<keyword evidence="4 6" id="KW-1133">Transmembrane helix</keyword>